<proteinExistence type="predicted"/>
<gene>
    <name evidence="2" type="ORF">GCM10010844_32440</name>
</gene>
<dbReference type="RefSeq" id="WP_189070029.1">
    <property type="nucleotide sequence ID" value="NZ_BMPE01000012.1"/>
</dbReference>
<accession>A0ABQ2FNE7</accession>
<organism evidence="2 3">
    <name type="scientific">Deinococcus radiotolerans</name>
    <dbReference type="NCBI Taxonomy" id="1309407"/>
    <lineage>
        <taxon>Bacteria</taxon>
        <taxon>Thermotogati</taxon>
        <taxon>Deinococcota</taxon>
        <taxon>Deinococci</taxon>
        <taxon>Deinococcales</taxon>
        <taxon>Deinococcaceae</taxon>
        <taxon>Deinococcus</taxon>
    </lineage>
</organism>
<feature type="signal peptide" evidence="1">
    <location>
        <begin position="1"/>
        <end position="18"/>
    </location>
</feature>
<name>A0ABQ2FNE7_9DEIO</name>
<feature type="chain" id="PRO_5046221553" evidence="1">
    <location>
        <begin position="19"/>
        <end position="177"/>
    </location>
</feature>
<evidence type="ECO:0000313" key="3">
    <source>
        <dbReference type="Proteomes" id="UP000604341"/>
    </source>
</evidence>
<reference evidence="3" key="1">
    <citation type="journal article" date="2019" name="Int. J. Syst. Evol. Microbiol.">
        <title>The Global Catalogue of Microorganisms (GCM) 10K type strain sequencing project: providing services to taxonomists for standard genome sequencing and annotation.</title>
        <authorList>
            <consortium name="The Broad Institute Genomics Platform"/>
            <consortium name="The Broad Institute Genome Sequencing Center for Infectious Disease"/>
            <person name="Wu L."/>
            <person name="Ma J."/>
        </authorList>
    </citation>
    <scope>NUCLEOTIDE SEQUENCE [LARGE SCALE GENOMIC DNA]</scope>
    <source>
        <strain evidence="3">JCM 19173</strain>
    </source>
</reference>
<evidence type="ECO:0000256" key="1">
    <source>
        <dbReference type="SAM" id="SignalP"/>
    </source>
</evidence>
<dbReference type="EMBL" id="BMPE01000012">
    <property type="protein sequence ID" value="GGL11274.1"/>
    <property type="molecule type" value="Genomic_DNA"/>
</dbReference>
<keyword evidence="3" id="KW-1185">Reference proteome</keyword>
<sequence length="177" mass="18546">MLKRNLMMMAALTSVAGAQTTVTSDDGVYQLLGCSVQSKQVVCDVTFALTKEGVTSKYFDDVTVFGVDGTLKAPEVISFGGTFRGTSMRVGGNVYTGIPVRLSIVTELPVTTTVVRALVLDRSGQVRWDNIPVRGATAAAPTPVPAAVNIAGNWTATLTNCTTTTPGVVVCTATLRK</sequence>
<dbReference type="Proteomes" id="UP000604341">
    <property type="component" value="Unassembled WGS sequence"/>
</dbReference>
<comment type="caution">
    <text evidence="2">The sequence shown here is derived from an EMBL/GenBank/DDBJ whole genome shotgun (WGS) entry which is preliminary data.</text>
</comment>
<evidence type="ECO:0000313" key="2">
    <source>
        <dbReference type="EMBL" id="GGL11274.1"/>
    </source>
</evidence>
<keyword evidence="1" id="KW-0732">Signal</keyword>
<protein>
    <submittedName>
        <fullName evidence="2">Uncharacterized protein</fullName>
    </submittedName>
</protein>